<dbReference type="eggNOG" id="COG0665">
    <property type="taxonomic scope" value="Bacteria"/>
</dbReference>
<dbReference type="GO" id="GO:0005737">
    <property type="term" value="C:cytoplasm"/>
    <property type="evidence" value="ECO:0007669"/>
    <property type="project" value="TreeGrafter"/>
</dbReference>
<accession>F5XFM6</accession>
<dbReference type="HOGENOM" id="CLU_007884_4_1_11"/>
<evidence type="ECO:0000259" key="2">
    <source>
        <dbReference type="Pfam" id="PF01266"/>
    </source>
</evidence>
<reference evidence="3 4" key="1">
    <citation type="submission" date="2011-05" db="EMBL/GenBank/DDBJ databases">
        <title>Whole genome sequence of Microlunatus phosphovorus NM-1.</title>
        <authorList>
            <person name="Hosoyama A."/>
            <person name="Sasaki K."/>
            <person name="Harada T."/>
            <person name="Igarashi R."/>
            <person name="Kawakoshi A."/>
            <person name="Sasagawa M."/>
            <person name="Fukada J."/>
            <person name="Nakamura S."/>
            <person name="Katano Y."/>
            <person name="Hanada S."/>
            <person name="Kamagata Y."/>
            <person name="Nakamura N."/>
            <person name="Yamazaki S."/>
            <person name="Fujita N."/>
        </authorList>
    </citation>
    <scope>NUCLEOTIDE SEQUENCE [LARGE SCALE GENOMIC DNA]</scope>
    <source>
        <strain evidence="4">ATCC 700054 / DSM 10555 / JCM 9379 / NBRC 101784 / NCIMB 13414 / VKM Ac-1990 / NM-1</strain>
    </source>
</reference>
<dbReference type="InterPro" id="IPR006076">
    <property type="entry name" value="FAD-dep_OxRdtase"/>
</dbReference>
<evidence type="ECO:0000313" key="4">
    <source>
        <dbReference type="Proteomes" id="UP000007947"/>
    </source>
</evidence>
<dbReference type="Gene3D" id="3.50.50.60">
    <property type="entry name" value="FAD/NAD(P)-binding domain"/>
    <property type="match status" value="1"/>
</dbReference>
<dbReference type="GO" id="GO:0016491">
    <property type="term" value="F:oxidoreductase activity"/>
    <property type="evidence" value="ECO:0007669"/>
    <property type="project" value="UniProtKB-KW"/>
</dbReference>
<dbReference type="Proteomes" id="UP000007947">
    <property type="component" value="Chromosome"/>
</dbReference>
<keyword evidence="1" id="KW-0560">Oxidoreductase</keyword>
<dbReference type="Gene3D" id="3.30.9.10">
    <property type="entry name" value="D-Amino Acid Oxidase, subunit A, domain 2"/>
    <property type="match status" value="1"/>
</dbReference>
<dbReference type="OrthoDB" id="9806452at2"/>
<evidence type="ECO:0000256" key="1">
    <source>
        <dbReference type="ARBA" id="ARBA00023002"/>
    </source>
</evidence>
<protein>
    <submittedName>
        <fullName evidence="3">Oxidoreductase</fullName>
    </submittedName>
</protein>
<dbReference type="Pfam" id="PF01266">
    <property type="entry name" value="DAO"/>
    <property type="match status" value="1"/>
</dbReference>
<dbReference type="AlphaFoldDB" id="F5XFM6"/>
<organism evidence="3 4">
    <name type="scientific">Microlunatus phosphovorus (strain ATCC 700054 / DSM 10555 / JCM 9379 / NBRC 101784 / NCIMB 13414 / VKM Ac-1990 / NM-1)</name>
    <dbReference type="NCBI Taxonomy" id="1032480"/>
    <lineage>
        <taxon>Bacteria</taxon>
        <taxon>Bacillati</taxon>
        <taxon>Actinomycetota</taxon>
        <taxon>Actinomycetes</taxon>
        <taxon>Propionibacteriales</taxon>
        <taxon>Propionibacteriaceae</taxon>
        <taxon>Microlunatus</taxon>
    </lineage>
</organism>
<dbReference type="EMBL" id="AP012204">
    <property type="protein sequence ID" value="BAK35433.1"/>
    <property type="molecule type" value="Genomic_DNA"/>
</dbReference>
<proteinExistence type="predicted"/>
<dbReference type="PANTHER" id="PTHR13847">
    <property type="entry name" value="SARCOSINE DEHYDROGENASE-RELATED"/>
    <property type="match status" value="1"/>
</dbReference>
<dbReference type="KEGG" id="mph:MLP_24190"/>
<evidence type="ECO:0000313" key="3">
    <source>
        <dbReference type="EMBL" id="BAK35433.1"/>
    </source>
</evidence>
<dbReference type="RefSeq" id="WP_013863303.1">
    <property type="nucleotide sequence ID" value="NC_015635.1"/>
</dbReference>
<keyword evidence="4" id="KW-1185">Reference proteome</keyword>
<sequence length="417" mass="44234">MTTSDQAIGVPADAAERLEHAGRLEHVVPLGNPVAPLPDTVEVAVIGGGIMGASIAYHLAEAGVRDVLVLERSSLGSGSSAKPLGGVRATFSDANNVLLGHRSLAAFETFEARFGTPIGLHQVGYLFLCRTEAELAAVEDSVRLQNSLGCNSQIVSPAEAYEINPLIDPDCLLGASFSPRDGYAEPAQVVAGYAAAATRLGATFAEFTEVFDLATDVDGTHRITTQRGGIRANAIVIAAGAWSTWLGAKVGLHLPVEGVRRQIGFTPQQPTPHPTVPFTLDLSTTLYFHNYRNGLLLGISNPDEEPGMCREFSYGWTRAFDDAARIVAPSLAGQPLVGGWAGLYENTPDHNAMIGKADVPGVFYATGFSGHGFLQGPAVGELVRDLYLGREPFMDPAPFSANRFSDQGSLFHEVHII</sequence>
<dbReference type="InterPro" id="IPR036188">
    <property type="entry name" value="FAD/NAD-bd_sf"/>
</dbReference>
<dbReference type="PANTHER" id="PTHR13847:SF287">
    <property type="entry name" value="FAD-DEPENDENT OXIDOREDUCTASE DOMAIN-CONTAINING PROTEIN 1"/>
    <property type="match status" value="1"/>
</dbReference>
<dbReference type="SUPFAM" id="SSF51905">
    <property type="entry name" value="FAD/NAD(P)-binding domain"/>
    <property type="match status" value="1"/>
</dbReference>
<gene>
    <name evidence="3" type="ordered locus">MLP_24190</name>
</gene>
<feature type="domain" description="FAD dependent oxidoreductase" evidence="2">
    <location>
        <begin position="43"/>
        <end position="386"/>
    </location>
</feature>
<name>F5XFM6_MICPN</name>
<dbReference type="STRING" id="1032480.MLP_24190"/>